<keyword evidence="6 8" id="KW-1133">Transmembrane helix</keyword>
<evidence type="ECO:0000256" key="1">
    <source>
        <dbReference type="ARBA" id="ARBA00004141"/>
    </source>
</evidence>
<evidence type="ECO:0000313" key="10">
    <source>
        <dbReference type="Proteomes" id="UP000008909"/>
    </source>
</evidence>
<sequence length="222" mass="24853">MPASTVLMFFVTTGYLLFWFFGTSEQVNLQRALFHIRTGLVIFTFSLILAPILHSLLATVSTDSIYAMAGLFFLVNWACTDYTTQLADYAYEPGSNTTAFSSSLLAALCLASRLPTPYHTFVLIAAGTVLFALWPSLVQVIRVRAGKAGQLCLTLFAFLFSNTFLWPIVYHEAPMEYKVLISIANLTLIVLINFIGPWVLVRMQRIKRNIHGPWDEAVVQQS</sequence>
<evidence type="ECO:0000256" key="5">
    <source>
        <dbReference type="ARBA" id="ARBA00022692"/>
    </source>
</evidence>
<dbReference type="AlphaFoldDB" id="G7Y369"/>
<feature type="transmembrane region" description="Helical" evidence="8">
    <location>
        <begin position="6"/>
        <end position="22"/>
    </location>
</feature>
<keyword evidence="5 8" id="KW-0812">Transmembrane</keyword>
<reference evidence="9" key="1">
    <citation type="journal article" date="2011" name="Genome Biol.">
        <title>The draft genome of the carcinogenic human liver fluke Clonorchis sinensis.</title>
        <authorList>
            <person name="Wang X."/>
            <person name="Chen W."/>
            <person name="Huang Y."/>
            <person name="Sun J."/>
            <person name="Men J."/>
            <person name="Liu H."/>
            <person name="Luo F."/>
            <person name="Guo L."/>
            <person name="Lv X."/>
            <person name="Deng C."/>
            <person name="Zhou C."/>
            <person name="Fan Y."/>
            <person name="Li X."/>
            <person name="Huang L."/>
            <person name="Hu Y."/>
            <person name="Liang C."/>
            <person name="Hu X."/>
            <person name="Xu J."/>
            <person name="Yu X."/>
        </authorList>
    </citation>
    <scope>NUCLEOTIDE SEQUENCE [LARGE SCALE GENOMIC DNA]</scope>
    <source>
        <strain evidence="9">Henan</strain>
    </source>
</reference>
<dbReference type="Proteomes" id="UP000008909">
    <property type="component" value="Unassembled WGS sequence"/>
</dbReference>
<evidence type="ECO:0000256" key="7">
    <source>
        <dbReference type="ARBA" id="ARBA00023136"/>
    </source>
</evidence>
<evidence type="ECO:0000256" key="6">
    <source>
        <dbReference type="ARBA" id="ARBA00022989"/>
    </source>
</evidence>
<feature type="transmembrane region" description="Helical" evidence="8">
    <location>
        <begin position="180"/>
        <end position="201"/>
    </location>
</feature>
<dbReference type="GO" id="GO:0000506">
    <property type="term" value="C:glycosylphosphatidylinositol-N-acetylglucosaminyltransferase (GPI-GnT) complex"/>
    <property type="evidence" value="ECO:0007669"/>
    <property type="project" value="TreeGrafter"/>
</dbReference>
<dbReference type="GO" id="GO:0006506">
    <property type="term" value="P:GPI anchor biosynthetic process"/>
    <property type="evidence" value="ECO:0007669"/>
    <property type="project" value="UniProtKB-UniPathway"/>
</dbReference>
<comment type="pathway">
    <text evidence="2">Glycolipid biosynthesis; glycosylphosphatidylinositol-anchor biosynthesis.</text>
</comment>
<dbReference type="Pfam" id="PF06432">
    <property type="entry name" value="GPI2"/>
    <property type="match status" value="1"/>
</dbReference>
<dbReference type="PANTHER" id="PTHR12982">
    <property type="entry name" value="PHOSPHATIDYLINOSITOL GLYCAN, CLASS C"/>
    <property type="match status" value="1"/>
</dbReference>
<protein>
    <submittedName>
        <fullName evidence="9">Phosphatidylinositol glycan class C</fullName>
    </submittedName>
</protein>
<evidence type="ECO:0000313" key="9">
    <source>
        <dbReference type="EMBL" id="GAA47406.1"/>
    </source>
</evidence>
<keyword evidence="10" id="KW-1185">Reference proteome</keyword>
<dbReference type="UniPathway" id="UPA00196"/>
<evidence type="ECO:0000256" key="3">
    <source>
        <dbReference type="ARBA" id="ARBA00008321"/>
    </source>
</evidence>
<comment type="subcellular location">
    <subcellularLocation>
        <location evidence="1">Membrane</location>
        <topology evidence="1">Multi-pass membrane protein</topology>
    </subcellularLocation>
</comment>
<dbReference type="PANTHER" id="PTHR12982:SF0">
    <property type="entry name" value="PHOSPHATIDYLINOSITOL N-ACETYLGLUCOSAMINYLTRANSFERASE SUBUNIT C"/>
    <property type="match status" value="1"/>
</dbReference>
<keyword evidence="7 8" id="KW-0472">Membrane</keyword>
<feature type="transmembrane region" description="Helical" evidence="8">
    <location>
        <begin position="120"/>
        <end position="141"/>
    </location>
</feature>
<evidence type="ECO:0000256" key="8">
    <source>
        <dbReference type="SAM" id="Phobius"/>
    </source>
</evidence>
<dbReference type="InterPro" id="IPR009450">
    <property type="entry name" value="Plno_GlcNAc_GPI2"/>
</dbReference>
<evidence type="ECO:0000256" key="2">
    <source>
        <dbReference type="ARBA" id="ARBA00004687"/>
    </source>
</evidence>
<name>G7Y369_CLOSI</name>
<organism evidence="9 10">
    <name type="scientific">Clonorchis sinensis</name>
    <name type="common">Chinese liver fluke</name>
    <dbReference type="NCBI Taxonomy" id="79923"/>
    <lineage>
        <taxon>Eukaryota</taxon>
        <taxon>Metazoa</taxon>
        <taxon>Spiralia</taxon>
        <taxon>Lophotrochozoa</taxon>
        <taxon>Platyhelminthes</taxon>
        <taxon>Trematoda</taxon>
        <taxon>Digenea</taxon>
        <taxon>Opisthorchiida</taxon>
        <taxon>Opisthorchiata</taxon>
        <taxon>Opisthorchiidae</taxon>
        <taxon>Clonorchis</taxon>
    </lineage>
</organism>
<reference key="2">
    <citation type="submission" date="2011-10" db="EMBL/GenBank/DDBJ databases">
        <title>The genome and transcriptome sequence of Clonorchis sinensis provide insights into the carcinogenic liver fluke.</title>
        <authorList>
            <person name="Wang X."/>
            <person name="Huang Y."/>
            <person name="Chen W."/>
            <person name="Liu H."/>
            <person name="Guo L."/>
            <person name="Chen Y."/>
            <person name="Luo F."/>
            <person name="Zhou W."/>
            <person name="Sun J."/>
            <person name="Mao Q."/>
            <person name="Liang P."/>
            <person name="Zhou C."/>
            <person name="Tian Y."/>
            <person name="Men J."/>
            <person name="Lv X."/>
            <person name="Huang L."/>
            <person name="Zhou J."/>
            <person name="Hu Y."/>
            <person name="Li R."/>
            <person name="Zhang F."/>
            <person name="Lei H."/>
            <person name="Li X."/>
            <person name="Hu X."/>
            <person name="Liang C."/>
            <person name="Xu J."/>
            <person name="Wu Z."/>
            <person name="Yu X."/>
        </authorList>
    </citation>
    <scope>NUCLEOTIDE SEQUENCE</scope>
    <source>
        <strain>Henan</strain>
    </source>
</reference>
<feature type="transmembrane region" description="Helical" evidence="8">
    <location>
        <begin position="34"/>
        <end position="53"/>
    </location>
</feature>
<feature type="transmembrane region" description="Helical" evidence="8">
    <location>
        <begin position="148"/>
        <end position="168"/>
    </location>
</feature>
<gene>
    <name evidence="9" type="ORF">CLF_100320</name>
</gene>
<comment type="similarity">
    <text evidence="3">Belongs to the PIGC family.</text>
</comment>
<keyword evidence="4" id="KW-0337">GPI-anchor biosynthesis</keyword>
<evidence type="ECO:0000256" key="4">
    <source>
        <dbReference type="ARBA" id="ARBA00022502"/>
    </source>
</evidence>
<accession>G7Y369</accession>
<proteinExistence type="inferred from homology"/>
<dbReference type="EMBL" id="DF142837">
    <property type="protein sequence ID" value="GAA47406.1"/>
    <property type="molecule type" value="Genomic_DNA"/>
</dbReference>